<evidence type="ECO:0000313" key="1">
    <source>
        <dbReference type="EMBL" id="CAI0412224.1"/>
    </source>
</evidence>
<comment type="caution">
    <text evidence="1">The sequence shown here is derived from an EMBL/GenBank/DDBJ whole genome shotgun (WGS) entry which is preliminary data.</text>
</comment>
<proteinExistence type="predicted"/>
<name>A0AAV0JQJ7_9ROSI</name>
<keyword evidence="2" id="KW-1185">Reference proteome</keyword>
<dbReference type="AlphaFoldDB" id="A0AAV0JQJ7"/>
<dbReference type="EMBL" id="CAMGYJ010000005">
    <property type="protein sequence ID" value="CAI0412224.1"/>
    <property type="molecule type" value="Genomic_DNA"/>
</dbReference>
<dbReference type="Proteomes" id="UP001154282">
    <property type="component" value="Unassembled WGS sequence"/>
</dbReference>
<sequence>MLESAWPISTRPRLRRMARTIVASGARSHGLMETAVLLEQSSRPTSPPSPWYLKLYDSQSFEFLILLVLLRLTRVLVYVAGRQSKSLHVPQQYLRYCLVDVWISLFSIP</sequence>
<organism evidence="1 2">
    <name type="scientific">Linum tenue</name>
    <dbReference type="NCBI Taxonomy" id="586396"/>
    <lineage>
        <taxon>Eukaryota</taxon>
        <taxon>Viridiplantae</taxon>
        <taxon>Streptophyta</taxon>
        <taxon>Embryophyta</taxon>
        <taxon>Tracheophyta</taxon>
        <taxon>Spermatophyta</taxon>
        <taxon>Magnoliopsida</taxon>
        <taxon>eudicotyledons</taxon>
        <taxon>Gunneridae</taxon>
        <taxon>Pentapetalae</taxon>
        <taxon>rosids</taxon>
        <taxon>fabids</taxon>
        <taxon>Malpighiales</taxon>
        <taxon>Linaceae</taxon>
        <taxon>Linum</taxon>
    </lineage>
</organism>
<reference evidence="1" key="1">
    <citation type="submission" date="2022-08" db="EMBL/GenBank/DDBJ databases">
        <authorList>
            <person name="Gutierrez-Valencia J."/>
        </authorList>
    </citation>
    <scope>NUCLEOTIDE SEQUENCE</scope>
</reference>
<gene>
    <name evidence="1" type="ORF">LITE_LOCUS15454</name>
</gene>
<protein>
    <submittedName>
        <fullName evidence="1">Uncharacterized protein</fullName>
    </submittedName>
</protein>
<accession>A0AAV0JQJ7</accession>
<evidence type="ECO:0000313" key="2">
    <source>
        <dbReference type="Proteomes" id="UP001154282"/>
    </source>
</evidence>